<comment type="caution">
    <text evidence="2">The sequence shown here is derived from an EMBL/GenBank/DDBJ whole genome shotgun (WGS) entry which is preliminary data.</text>
</comment>
<evidence type="ECO:0000313" key="3">
    <source>
        <dbReference type="Proteomes" id="UP001500064"/>
    </source>
</evidence>
<reference evidence="3" key="1">
    <citation type="journal article" date="2019" name="Int. J. Syst. Evol. Microbiol.">
        <title>The Global Catalogue of Microorganisms (GCM) 10K type strain sequencing project: providing services to taxonomists for standard genome sequencing and annotation.</title>
        <authorList>
            <consortium name="The Broad Institute Genomics Platform"/>
            <consortium name="The Broad Institute Genome Sequencing Center for Infectious Disease"/>
            <person name="Wu L."/>
            <person name="Ma J."/>
        </authorList>
    </citation>
    <scope>NUCLEOTIDE SEQUENCE [LARGE SCALE GENOMIC DNA]</scope>
    <source>
        <strain evidence="3">JCM 13929</strain>
    </source>
</reference>
<keyword evidence="3" id="KW-1185">Reference proteome</keyword>
<protein>
    <recommendedName>
        <fullName evidence="4">Secreted protein</fullName>
    </recommendedName>
</protein>
<name>A0ABP4QVC7_9ACTN</name>
<proteinExistence type="predicted"/>
<evidence type="ECO:0000256" key="1">
    <source>
        <dbReference type="SAM" id="MobiDB-lite"/>
    </source>
</evidence>
<gene>
    <name evidence="2" type="ORF">GCM10009733_021460</name>
</gene>
<sequence length="93" mass="9612">MWVARHVMVTVSVIVRGCTSHPGSDAGASTVSKPSDVRDTDVPEEFTHQVPVPGVNVMSIVAVRAEPSSRIDGVRCACGDAGRGRPLAGDVSG</sequence>
<dbReference type="EMBL" id="BAAAMU010000011">
    <property type="protein sequence ID" value="GAA1624490.1"/>
    <property type="molecule type" value="Genomic_DNA"/>
</dbReference>
<accession>A0ABP4QVC7</accession>
<evidence type="ECO:0000313" key="2">
    <source>
        <dbReference type="EMBL" id="GAA1624490.1"/>
    </source>
</evidence>
<feature type="region of interest" description="Disordered" evidence="1">
    <location>
        <begin position="19"/>
        <end position="40"/>
    </location>
</feature>
<evidence type="ECO:0008006" key="4">
    <source>
        <dbReference type="Google" id="ProtNLM"/>
    </source>
</evidence>
<organism evidence="2 3">
    <name type="scientific">Nonomuraea maheshkhaliensis</name>
    <dbReference type="NCBI Taxonomy" id="419590"/>
    <lineage>
        <taxon>Bacteria</taxon>
        <taxon>Bacillati</taxon>
        <taxon>Actinomycetota</taxon>
        <taxon>Actinomycetes</taxon>
        <taxon>Streptosporangiales</taxon>
        <taxon>Streptosporangiaceae</taxon>
        <taxon>Nonomuraea</taxon>
    </lineage>
</organism>
<dbReference type="Proteomes" id="UP001500064">
    <property type="component" value="Unassembled WGS sequence"/>
</dbReference>